<reference evidence="4" key="1">
    <citation type="journal article" date="2014" name="Genome Announc.">
        <title>Draft genome sequences of the altered schaedler flora, a defined bacterial community from gnotobiotic mice.</title>
        <authorList>
            <person name="Wannemuehler M.J."/>
            <person name="Overstreet A.M."/>
            <person name="Ward D.V."/>
            <person name="Phillips G.J."/>
        </authorList>
    </citation>
    <scope>NUCLEOTIDE SEQUENCE</scope>
    <source>
        <strain evidence="4">ASF457</strain>
    </source>
</reference>
<proteinExistence type="inferred from homology"/>
<comment type="similarity">
    <text evidence="3">Belongs to the methyl-accepting chemotaxis (MCP) protein family.</text>
</comment>
<dbReference type="AlphaFoldDB" id="V2QFD2"/>
<evidence type="ECO:0000256" key="2">
    <source>
        <dbReference type="ARBA" id="ARBA00023224"/>
    </source>
</evidence>
<dbReference type="OrthoDB" id="2489132at2"/>
<dbReference type="SMART" id="SM00283">
    <property type="entry name" value="MA"/>
    <property type="match status" value="1"/>
</dbReference>
<dbReference type="GO" id="GO:0007165">
    <property type="term" value="P:signal transduction"/>
    <property type="evidence" value="ECO:0007669"/>
    <property type="project" value="UniProtKB-KW"/>
</dbReference>
<protein>
    <submittedName>
        <fullName evidence="4">Uncharacterized protein</fullName>
    </submittedName>
</protein>
<dbReference type="PROSITE" id="PS50885">
    <property type="entry name" value="HAMP"/>
    <property type="match status" value="1"/>
</dbReference>
<name>V2QFD2_9BACT</name>
<reference evidence="4" key="3">
    <citation type="submission" date="2022-06" db="EMBL/GenBank/DDBJ databases">
        <title>Resources to Facilitate Use of the Altered Schaedler Flora (ASF) Mouse Model to Study Microbiome Function.</title>
        <authorList>
            <person name="Proctor A."/>
            <person name="Parvinroo S."/>
            <person name="Richie T."/>
            <person name="Jia X."/>
            <person name="Lee S.T.M."/>
            <person name="Karp P.D."/>
            <person name="Paley S."/>
            <person name="Kostic A.D."/>
            <person name="Pierre J.F."/>
            <person name="Wannemuehler M.J."/>
            <person name="Phillips G.J."/>
        </authorList>
    </citation>
    <scope>NUCLEOTIDE SEQUENCE</scope>
    <source>
        <strain evidence="4">ASF457</strain>
    </source>
</reference>
<dbReference type="PANTHER" id="PTHR32089:SF112">
    <property type="entry name" value="LYSOZYME-LIKE PROTEIN-RELATED"/>
    <property type="match status" value="1"/>
</dbReference>
<dbReference type="InterPro" id="IPR004089">
    <property type="entry name" value="MCPsignal_dom"/>
</dbReference>
<dbReference type="eggNOG" id="COG0840">
    <property type="taxonomic scope" value="Bacteria"/>
</dbReference>
<dbReference type="Pfam" id="PF00672">
    <property type="entry name" value="HAMP"/>
    <property type="match status" value="1"/>
</dbReference>
<dbReference type="RefSeq" id="WP_023276039.1">
    <property type="nucleotide sequence ID" value="NZ_CP097562.1"/>
</dbReference>
<dbReference type="InterPro" id="IPR003660">
    <property type="entry name" value="HAMP_dom"/>
</dbReference>
<evidence type="ECO:0000313" key="5">
    <source>
        <dbReference type="Proteomes" id="UP000017429"/>
    </source>
</evidence>
<reference evidence="4" key="2">
    <citation type="submission" date="2022-05" db="EMBL/GenBank/DDBJ databases">
        <authorList>
            <person name="Proctor A.L."/>
            <person name="Phillips G.J."/>
            <person name="Wannemuehler M.J."/>
        </authorList>
    </citation>
    <scope>NUCLEOTIDE SEQUENCE</scope>
    <source>
        <strain evidence="4">ASF457</strain>
    </source>
</reference>
<sequence length="670" mass="74066">MRSKLRITITAKILAILSVITIAAFVMGIYSFVAIKNGRKVAQDISNVYLDLYQYDNSLNSKIAEIRISFRDYVLSPSQDKYDNLKQLKTDAEDNLNKLETLLADKYKASIVPEITAIFPEYKEAVNTYLTAATHQVEVRNNIVPKEKEFIKAVDEFLTESENLRKTITNVIKNNIDNSEVTLRYFENYSRIATISVDTALVYEIFQTVRYTGNVEELAKIQKLMVEVNNELVTIKNNIVQRASLNIIDKMLDNIAKNEKIYKEIVAAYESRASVNKQRVDATNLFLGISQQTSNSINTIIQEKTAYAETSLTSAIYVIITILLITVAVIAAAILITYTSIIKPLHSFVAASRDLTSGDRDLTIRLQTINNDELSDLAKSFNNFIINVQEIVTEVRNSTNEVASGNSQLAATIEELSATFNSQTEQVNSIVVDMNDITNQSQDATNELNSALQVINTTAESTTQGQNSLGEIKNTMLDINTKTTHLSDTINKLLESSSQIGEILTVINDIADQTNLLALNAAIEAARAGEAGRGFAVVADEVRKLAERTTKATSEIENIISTLQNESERASQEMSSASISVTNGVEVIETTTTSFSKVVNGVSNVANTTYQLMEGFNIQHQTVQNVNDKTQVIASGIEESNAAVNEISITVDHLQERTEALKILVGQFKV</sequence>
<dbReference type="Pfam" id="PF00015">
    <property type="entry name" value="MCPsignal"/>
    <property type="match status" value="1"/>
</dbReference>
<dbReference type="PROSITE" id="PS50111">
    <property type="entry name" value="CHEMOTAXIS_TRANSDUC_2"/>
    <property type="match status" value="1"/>
</dbReference>
<dbReference type="Pfam" id="PF12729">
    <property type="entry name" value="4HB_MCP_1"/>
    <property type="match status" value="1"/>
</dbReference>
<comment type="subcellular location">
    <subcellularLocation>
        <location evidence="1">Membrane</location>
    </subcellularLocation>
</comment>
<organism evidence="4 5">
    <name type="scientific">Mucispirillum schaedleri ASF457</name>
    <dbReference type="NCBI Taxonomy" id="1379858"/>
    <lineage>
        <taxon>Bacteria</taxon>
        <taxon>Pseudomonadati</taxon>
        <taxon>Deferribacterota</taxon>
        <taxon>Deferribacteres</taxon>
        <taxon>Deferribacterales</taxon>
        <taxon>Mucispirillaceae</taxon>
        <taxon>Mucispirillum</taxon>
    </lineage>
</organism>
<dbReference type="Gene3D" id="1.10.287.950">
    <property type="entry name" value="Methyl-accepting chemotaxis protein"/>
    <property type="match status" value="1"/>
</dbReference>
<dbReference type="KEGG" id="msch:N508_001758"/>
<dbReference type="InterPro" id="IPR024478">
    <property type="entry name" value="HlyB_4HB_MCP"/>
</dbReference>
<dbReference type="PANTHER" id="PTHR32089">
    <property type="entry name" value="METHYL-ACCEPTING CHEMOTAXIS PROTEIN MCPB"/>
    <property type="match status" value="1"/>
</dbReference>
<keyword evidence="2" id="KW-0807">Transducer</keyword>
<dbReference type="SMART" id="SM00304">
    <property type="entry name" value="HAMP"/>
    <property type="match status" value="1"/>
</dbReference>
<evidence type="ECO:0000256" key="1">
    <source>
        <dbReference type="ARBA" id="ARBA00004370"/>
    </source>
</evidence>
<dbReference type="EMBL" id="CP097562">
    <property type="protein sequence ID" value="USF24669.1"/>
    <property type="molecule type" value="Genomic_DNA"/>
</dbReference>
<keyword evidence="5" id="KW-1185">Reference proteome</keyword>
<dbReference type="SUPFAM" id="SSF58104">
    <property type="entry name" value="Methyl-accepting chemotaxis protein (MCP) signaling domain"/>
    <property type="match status" value="1"/>
</dbReference>
<gene>
    <name evidence="4" type="ORF">N508_001758</name>
</gene>
<dbReference type="CDD" id="cd11386">
    <property type="entry name" value="MCP_signal"/>
    <property type="match status" value="1"/>
</dbReference>
<accession>V2QFD2</accession>
<evidence type="ECO:0000313" key="4">
    <source>
        <dbReference type="EMBL" id="USF24669.1"/>
    </source>
</evidence>
<dbReference type="Proteomes" id="UP000017429">
    <property type="component" value="Chromosome"/>
</dbReference>
<evidence type="ECO:0000256" key="3">
    <source>
        <dbReference type="ARBA" id="ARBA00029447"/>
    </source>
</evidence>
<dbReference type="GO" id="GO:0006935">
    <property type="term" value="P:chemotaxis"/>
    <property type="evidence" value="ECO:0007669"/>
    <property type="project" value="UniProtKB-ARBA"/>
</dbReference>
<dbReference type="GO" id="GO:0016020">
    <property type="term" value="C:membrane"/>
    <property type="evidence" value="ECO:0007669"/>
    <property type="project" value="UniProtKB-SubCell"/>
</dbReference>
<dbReference type="CDD" id="cd06225">
    <property type="entry name" value="HAMP"/>
    <property type="match status" value="1"/>
</dbReference>
<dbReference type="FunFam" id="1.10.287.950:FF:000001">
    <property type="entry name" value="Methyl-accepting chemotaxis sensory transducer"/>
    <property type="match status" value="1"/>
</dbReference>